<dbReference type="PANTHER" id="PTHR46177:SF1">
    <property type="entry name" value="INTEGRASE CATALYTIC DOMAIN-CONTAINING PROTEIN"/>
    <property type="match status" value="1"/>
</dbReference>
<reference evidence="3" key="2">
    <citation type="journal article" date="2023" name="Proc. Natl. Acad. Sci. U.S.A.">
        <title>A global phylogenomic analysis of the shiitake genus Lentinula.</title>
        <authorList>
            <person name="Sierra-Patev S."/>
            <person name="Min B."/>
            <person name="Naranjo-Ortiz M."/>
            <person name="Looney B."/>
            <person name="Konkel Z."/>
            <person name="Slot J.C."/>
            <person name="Sakamoto Y."/>
            <person name="Steenwyk J.L."/>
            <person name="Rokas A."/>
            <person name="Carro J."/>
            <person name="Camarero S."/>
            <person name="Ferreira P."/>
            <person name="Molpeceres G."/>
            <person name="Ruiz-Duenas F.J."/>
            <person name="Serrano A."/>
            <person name="Henrissat B."/>
            <person name="Drula E."/>
            <person name="Hughes K.W."/>
            <person name="Mata J.L."/>
            <person name="Ishikawa N.K."/>
            <person name="Vargas-Isla R."/>
            <person name="Ushijima S."/>
            <person name="Smith C.A."/>
            <person name="Donoghue J."/>
            <person name="Ahrendt S."/>
            <person name="Andreopoulos W."/>
            <person name="He G."/>
            <person name="LaButti K."/>
            <person name="Lipzen A."/>
            <person name="Ng V."/>
            <person name="Riley R."/>
            <person name="Sandor L."/>
            <person name="Barry K."/>
            <person name="Martinez A.T."/>
            <person name="Xiao Y."/>
            <person name="Gibbons J.G."/>
            <person name="Terashima K."/>
            <person name="Grigoriev I.V."/>
            <person name="Hibbett D."/>
        </authorList>
    </citation>
    <scope>NUCLEOTIDE SEQUENCE</scope>
    <source>
        <strain evidence="3">ET3784</strain>
    </source>
</reference>
<evidence type="ECO:0000313" key="4">
    <source>
        <dbReference type="Proteomes" id="UP001176059"/>
    </source>
</evidence>
<protein>
    <recommendedName>
        <fullName evidence="2">Integrase core domain-containing protein</fullName>
    </recommendedName>
</protein>
<dbReference type="Proteomes" id="UP001176059">
    <property type="component" value="Unassembled WGS sequence"/>
</dbReference>
<keyword evidence="4" id="KW-1185">Reference proteome</keyword>
<evidence type="ECO:0000259" key="2">
    <source>
        <dbReference type="Pfam" id="PF24764"/>
    </source>
</evidence>
<dbReference type="PANTHER" id="PTHR46177">
    <property type="entry name" value="INTEGRASE CATALYTIC DOMAIN-CONTAINING PROTEIN"/>
    <property type="match status" value="1"/>
</dbReference>
<dbReference type="AlphaFoldDB" id="A0AA38N2T6"/>
<reference evidence="3" key="1">
    <citation type="submission" date="2022-08" db="EMBL/GenBank/DDBJ databases">
        <authorList>
            <consortium name="DOE Joint Genome Institute"/>
            <person name="Min B."/>
            <person name="Sierra-Patev S."/>
            <person name="Naranjo-Ortiz M."/>
            <person name="Looney B."/>
            <person name="Konkel Z."/>
            <person name="Slot J.C."/>
            <person name="Sakamoto Y."/>
            <person name="Steenwyk J.L."/>
            <person name="Rokas A."/>
            <person name="Carro J."/>
            <person name="Camarero S."/>
            <person name="Ferreira P."/>
            <person name="Molpeceres G."/>
            <person name="Ruiz-duenas F.J."/>
            <person name="Serrano A."/>
            <person name="Henrissat B."/>
            <person name="Drula E."/>
            <person name="Hughes K.W."/>
            <person name="Mata J.L."/>
            <person name="Ishikawa N.K."/>
            <person name="Vargas-Isla R."/>
            <person name="Ushijima S."/>
            <person name="Smith C.A."/>
            <person name="Ahrendt S."/>
            <person name="Andreopoulos W."/>
            <person name="He G."/>
            <person name="LaButti K."/>
            <person name="Lipzen A."/>
            <person name="Ng V."/>
            <person name="Riley R."/>
            <person name="Sandor L."/>
            <person name="Barry K."/>
            <person name="Martinez A.T."/>
            <person name="Xiao Y."/>
            <person name="Gibbons J.G."/>
            <person name="Terashima K."/>
            <person name="Hibbett D.S."/>
            <person name="Grigoriev I.V."/>
        </authorList>
    </citation>
    <scope>NUCLEOTIDE SEQUENCE</scope>
    <source>
        <strain evidence="3">ET3784</strain>
    </source>
</reference>
<feature type="domain" description="Integrase core" evidence="2">
    <location>
        <begin position="186"/>
        <end position="361"/>
    </location>
</feature>
<comment type="caution">
    <text evidence="3">The sequence shown here is derived from an EMBL/GenBank/DDBJ whole genome shotgun (WGS) entry which is preliminary data.</text>
</comment>
<accession>A0AA38N2T6</accession>
<evidence type="ECO:0000256" key="1">
    <source>
        <dbReference type="SAM" id="MobiDB-lite"/>
    </source>
</evidence>
<evidence type="ECO:0000313" key="3">
    <source>
        <dbReference type="EMBL" id="KAJ3735495.1"/>
    </source>
</evidence>
<feature type="region of interest" description="Disordered" evidence="1">
    <location>
        <begin position="1"/>
        <end position="51"/>
    </location>
</feature>
<dbReference type="InterPro" id="IPR058913">
    <property type="entry name" value="Integrase_dom_put"/>
</dbReference>
<proteinExistence type="predicted"/>
<dbReference type="EMBL" id="JANVFO010000009">
    <property type="protein sequence ID" value="KAJ3735495.1"/>
    <property type="molecule type" value="Genomic_DNA"/>
</dbReference>
<dbReference type="Pfam" id="PF24764">
    <property type="entry name" value="rva_4"/>
    <property type="match status" value="1"/>
</dbReference>
<feature type="compositionally biased region" description="Polar residues" evidence="1">
    <location>
        <begin position="33"/>
        <end position="43"/>
    </location>
</feature>
<organism evidence="3 4">
    <name type="scientific">Lentinula guzmanii</name>
    <dbReference type="NCBI Taxonomy" id="2804957"/>
    <lineage>
        <taxon>Eukaryota</taxon>
        <taxon>Fungi</taxon>
        <taxon>Dikarya</taxon>
        <taxon>Basidiomycota</taxon>
        <taxon>Agaricomycotina</taxon>
        <taxon>Agaricomycetes</taxon>
        <taxon>Agaricomycetidae</taxon>
        <taxon>Agaricales</taxon>
        <taxon>Marasmiineae</taxon>
        <taxon>Omphalotaceae</taxon>
        <taxon>Lentinula</taxon>
    </lineage>
</organism>
<gene>
    <name evidence="3" type="ORF">DFJ43DRAFT_1020197</name>
</gene>
<name>A0AA38N2T6_9AGAR</name>
<sequence>MTDSESEVDFQLLGRLDSSSGQDSEPDTPVVSIPNNASNNRFGKNQHKNCPPINDERVHAALLEYHRRNITNKETISKLLKIEHGITLAPSSVTRRKKHWSIQGSSATTQSMPDLDKRQLVLDEMANDPNGKRGPRVIKEILALRHKVHLTRDFIEATMREEDPDGFKSRDPTAKKIKRSVLVCLGPHHEWSGDGHDKLTAIGFPIWGVRDVWSGKWLGLWVVPNNRLKETIGYLFLKLVHEYGGMPIQMTTDCGSELVTVYGFANVLREEFASDLPIDALPPHKFLQSIHNITIERGWLRLRLDWGENVKIFWDAGSGIYNSSDTRHDSLVRWLWPTLIQAELDSLKDRFNNHRVRKDRGKYLPSGTSPNTAFALYQQHGGDFGLQTADRNVIAQLMEDMGGENLIRFVPVEYAAKAQQVYDILDLPKLTMSNIWGVFQAMLPCM</sequence>